<evidence type="ECO:0000256" key="4">
    <source>
        <dbReference type="ARBA" id="ARBA00023136"/>
    </source>
</evidence>
<gene>
    <name evidence="8" type="ORF">GCM10011492_39250</name>
</gene>
<comment type="caution">
    <text evidence="8">The sequence shown here is derived from an EMBL/GenBank/DDBJ whole genome shotgun (WGS) entry which is preliminary data.</text>
</comment>
<protein>
    <recommendedName>
        <fullName evidence="5">Signal peptidase I</fullName>
        <ecNumber evidence="5">3.4.21.89</ecNumber>
    </recommendedName>
</protein>
<dbReference type="AlphaFoldDB" id="A0A916TGB7"/>
<dbReference type="Pfam" id="PF10502">
    <property type="entry name" value="Peptidase_S26"/>
    <property type="match status" value="1"/>
</dbReference>
<dbReference type="RefSeq" id="WP_188838754.1">
    <property type="nucleotide sequence ID" value="NZ_BMHI01000006.1"/>
</dbReference>
<accession>A0A916TGB7</accession>
<dbReference type="GO" id="GO:0009003">
    <property type="term" value="F:signal peptidase activity"/>
    <property type="evidence" value="ECO:0007669"/>
    <property type="project" value="UniProtKB-EC"/>
</dbReference>
<dbReference type="Proteomes" id="UP000636793">
    <property type="component" value="Unassembled WGS sequence"/>
</dbReference>
<keyword evidence="2 6" id="KW-0812">Transmembrane</keyword>
<dbReference type="NCBIfam" id="TIGR02228">
    <property type="entry name" value="sigpep_I_arch"/>
    <property type="match status" value="1"/>
</dbReference>
<comment type="subcellular location">
    <subcellularLocation>
        <location evidence="1">Membrane</location>
    </subcellularLocation>
</comment>
<dbReference type="InterPro" id="IPR019533">
    <property type="entry name" value="Peptidase_S26"/>
</dbReference>
<dbReference type="InterPro" id="IPR001733">
    <property type="entry name" value="Peptidase_S26B"/>
</dbReference>
<evidence type="ECO:0000313" key="8">
    <source>
        <dbReference type="EMBL" id="GGB44320.1"/>
    </source>
</evidence>
<name>A0A916TGB7_9MICO</name>
<reference evidence="8" key="1">
    <citation type="journal article" date="2014" name="Int. J. Syst. Evol. Microbiol.">
        <title>Complete genome sequence of Corynebacterium casei LMG S-19264T (=DSM 44701T), isolated from a smear-ripened cheese.</title>
        <authorList>
            <consortium name="US DOE Joint Genome Institute (JGI-PGF)"/>
            <person name="Walter F."/>
            <person name="Albersmeier A."/>
            <person name="Kalinowski J."/>
            <person name="Ruckert C."/>
        </authorList>
    </citation>
    <scope>NUCLEOTIDE SEQUENCE</scope>
    <source>
        <strain evidence="8">CGMCC 1.15085</strain>
    </source>
</reference>
<evidence type="ECO:0000256" key="5">
    <source>
        <dbReference type="NCBIfam" id="TIGR02228"/>
    </source>
</evidence>
<proteinExistence type="predicted"/>
<evidence type="ECO:0000313" key="9">
    <source>
        <dbReference type="Proteomes" id="UP000636793"/>
    </source>
</evidence>
<dbReference type="PANTHER" id="PTHR10806:SF6">
    <property type="entry name" value="SIGNAL PEPTIDASE COMPLEX CATALYTIC SUBUNIT SEC11"/>
    <property type="match status" value="1"/>
</dbReference>
<keyword evidence="3 6" id="KW-1133">Transmembrane helix</keyword>
<dbReference type="CDD" id="cd06530">
    <property type="entry name" value="S26_SPase_I"/>
    <property type="match status" value="1"/>
</dbReference>
<evidence type="ECO:0000259" key="7">
    <source>
        <dbReference type="Pfam" id="PF10502"/>
    </source>
</evidence>
<sequence length="172" mass="18876">MHLRRHFAWAFVAVLLLGLVGVGVTGWRQGYRAYVIHTGSMKPTLVPGDLIIDRPASPDRLQTGDIITFRHSAGPDLVTHRITRVADAGIHTKGDANRTADVWTIAPQMVQGVEQTRLPGLGYLAVYLKQPTGLASLATVLIALFLLWRLFFPPEEPRTVRRVPSGNTVPPA</sequence>
<organism evidence="8 9">
    <name type="scientific">Flexivirga endophytica</name>
    <dbReference type="NCBI Taxonomy" id="1849103"/>
    <lineage>
        <taxon>Bacteria</taxon>
        <taxon>Bacillati</taxon>
        <taxon>Actinomycetota</taxon>
        <taxon>Actinomycetes</taxon>
        <taxon>Micrococcales</taxon>
        <taxon>Dermacoccaceae</taxon>
        <taxon>Flexivirga</taxon>
    </lineage>
</organism>
<dbReference type="GO" id="GO:0016020">
    <property type="term" value="C:membrane"/>
    <property type="evidence" value="ECO:0007669"/>
    <property type="project" value="UniProtKB-SubCell"/>
</dbReference>
<dbReference type="SUPFAM" id="SSF51306">
    <property type="entry name" value="LexA/Signal peptidase"/>
    <property type="match status" value="1"/>
</dbReference>
<keyword evidence="9" id="KW-1185">Reference proteome</keyword>
<keyword evidence="4 6" id="KW-0472">Membrane</keyword>
<dbReference type="GO" id="GO:0006465">
    <property type="term" value="P:signal peptide processing"/>
    <property type="evidence" value="ECO:0007669"/>
    <property type="project" value="UniProtKB-UniRule"/>
</dbReference>
<feature type="domain" description="Peptidase S26" evidence="7">
    <location>
        <begin position="11"/>
        <end position="76"/>
    </location>
</feature>
<dbReference type="EC" id="3.4.21.89" evidence="5"/>
<dbReference type="PANTHER" id="PTHR10806">
    <property type="entry name" value="SIGNAL PEPTIDASE COMPLEX CATALYTIC SUBUNIT SEC11"/>
    <property type="match status" value="1"/>
</dbReference>
<evidence type="ECO:0000256" key="1">
    <source>
        <dbReference type="ARBA" id="ARBA00004370"/>
    </source>
</evidence>
<dbReference type="EMBL" id="BMHI01000006">
    <property type="protein sequence ID" value="GGB44320.1"/>
    <property type="molecule type" value="Genomic_DNA"/>
</dbReference>
<feature type="transmembrane region" description="Helical" evidence="6">
    <location>
        <begin position="7"/>
        <end position="27"/>
    </location>
</feature>
<dbReference type="InterPro" id="IPR036286">
    <property type="entry name" value="LexA/Signal_pep-like_sf"/>
</dbReference>
<evidence type="ECO:0000256" key="6">
    <source>
        <dbReference type="SAM" id="Phobius"/>
    </source>
</evidence>
<evidence type="ECO:0000256" key="3">
    <source>
        <dbReference type="ARBA" id="ARBA00022989"/>
    </source>
</evidence>
<dbReference type="GO" id="GO:0004252">
    <property type="term" value="F:serine-type endopeptidase activity"/>
    <property type="evidence" value="ECO:0007669"/>
    <property type="project" value="UniProtKB-UniRule"/>
</dbReference>
<feature type="transmembrane region" description="Helical" evidence="6">
    <location>
        <begin position="133"/>
        <end position="152"/>
    </location>
</feature>
<reference evidence="8" key="2">
    <citation type="submission" date="2020-09" db="EMBL/GenBank/DDBJ databases">
        <authorList>
            <person name="Sun Q."/>
            <person name="Zhou Y."/>
        </authorList>
    </citation>
    <scope>NUCLEOTIDE SEQUENCE</scope>
    <source>
        <strain evidence="8">CGMCC 1.15085</strain>
    </source>
</reference>
<evidence type="ECO:0000256" key="2">
    <source>
        <dbReference type="ARBA" id="ARBA00022692"/>
    </source>
</evidence>